<evidence type="ECO:0000313" key="1">
    <source>
        <dbReference type="EMBL" id="GAU99222.1"/>
    </source>
</evidence>
<reference evidence="1 2" key="1">
    <citation type="journal article" date="2016" name="Nat. Commun.">
        <title>Extremotolerant tardigrade genome and improved radiotolerance of human cultured cells by tardigrade-unique protein.</title>
        <authorList>
            <person name="Hashimoto T."/>
            <person name="Horikawa D.D."/>
            <person name="Saito Y."/>
            <person name="Kuwahara H."/>
            <person name="Kozuka-Hata H."/>
            <person name="Shin-I T."/>
            <person name="Minakuchi Y."/>
            <person name="Ohishi K."/>
            <person name="Motoyama A."/>
            <person name="Aizu T."/>
            <person name="Enomoto A."/>
            <person name="Kondo K."/>
            <person name="Tanaka S."/>
            <person name="Hara Y."/>
            <person name="Koshikawa S."/>
            <person name="Sagara H."/>
            <person name="Miura T."/>
            <person name="Yokobori S."/>
            <person name="Miyagawa K."/>
            <person name="Suzuki Y."/>
            <person name="Kubo T."/>
            <person name="Oyama M."/>
            <person name="Kohara Y."/>
            <person name="Fujiyama A."/>
            <person name="Arakawa K."/>
            <person name="Katayama T."/>
            <person name="Toyoda A."/>
            <person name="Kunieda T."/>
        </authorList>
    </citation>
    <scope>NUCLEOTIDE SEQUENCE [LARGE SCALE GENOMIC DNA]</scope>
    <source>
        <strain evidence="1 2">YOKOZUNA-1</strain>
    </source>
</reference>
<accession>A0A1D1VGP1</accession>
<dbReference type="GO" id="GO:0033557">
    <property type="term" value="C:Slx1-Slx4 complex"/>
    <property type="evidence" value="ECO:0007669"/>
    <property type="project" value="TreeGrafter"/>
</dbReference>
<proteinExistence type="predicted"/>
<dbReference type="GO" id="GO:0000712">
    <property type="term" value="P:resolution of meiotic recombination intermediates"/>
    <property type="evidence" value="ECO:0007669"/>
    <property type="project" value="TreeGrafter"/>
</dbReference>
<dbReference type="EMBL" id="BDGG01000005">
    <property type="protein sequence ID" value="GAU99222.1"/>
    <property type="molecule type" value="Genomic_DNA"/>
</dbReference>
<dbReference type="Proteomes" id="UP000186922">
    <property type="component" value="Unassembled WGS sequence"/>
</dbReference>
<organism evidence="1 2">
    <name type="scientific">Ramazzottius varieornatus</name>
    <name type="common">Water bear</name>
    <name type="synonym">Tardigrade</name>
    <dbReference type="NCBI Taxonomy" id="947166"/>
    <lineage>
        <taxon>Eukaryota</taxon>
        <taxon>Metazoa</taxon>
        <taxon>Ecdysozoa</taxon>
        <taxon>Tardigrada</taxon>
        <taxon>Eutardigrada</taxon>
        <taxon>Parachela</taxon>
        <taxon>Hypsibioidea</taxon>
        <taxon>Ramazzottiidae</taxon>
        <taxon>Ramazzottius</taxon>
    </lineage>
</organism>
<evidence type="ECO:0000313" key="2">
    <source>
        <dbReference type="Proteomes" id="UP000186922"/>
    </source>
</evidence>
<name>A0A1D1VGP1_RAMVA</name>
<gene>
    <name evidence="1" type="primary">RvY_10254-1</name>
    <name evidence="1" type="synonym">RvY_10254.1</name>
    <name evidence="1" type="ORF">RvY_10254</name>
</gene>
<dbReference type="PANTHER" id="PTHR21541:SF3">
    <property type="entry name" value="STRUCTURE-SPECIFIC ENDONUCLEASE SUBUNIT SLX4"/>
    <property type="match status" value="1"/>
</dbReference>
<dbReference type="PANTHER" id="PTHR21541">
    <property type="entry name" value="BTB POZ DOMAIN CONTAINING 12"/>
    <property type="match status" value="1"/>
</dbReference>
<comment type="caution">
    <text evidence="1">The sequence shown here is derived from an EMBL/GenBank/DDBJ whole genome shotgun (WGS) entry which is preliminary data.</text>
</comment>
<keyword evidence="2" id="KW-1185">Reference proteome</keyword>
<protein>
    <submittedName>
        <fullName evidence="1">Uncharacterized protein</fullName>
    </submittedName>
</protein>
<dbReference type="AlphaFoldDB" id="A0A1D1VGP1"/>
<sequence length="586" mass="64474">MAETACPCCTEKFSSLTVLEEHLNYCGLEPSSMPSARRTLSSVGSSSALSLSSSASTHSSALSSLSKPNVRKNSRQTHITLRALKKMDESTQVALALSASMQDPLPILPSKRGKRGEGSSLFGKVKFAPPPPILIERDPKDSYKIVADRVAVLVTGPSTAHFSCSRWQLPASKVSSLISPKKFEVDNEVGACGSRERELWSLSERVPLRDVQSFYVPSLLSAITPCKVDVQAPSRTLSQIIQAIYGKSFAMLYSLAFTFLAYVLRQSFAILPPNYESLDAQEKQNILWSQISANPYFLDQLPTAFPQYPWVNLSQLMNVSYVRVMFERYSDEMPIGRVKITAPYGAAARFRWVPFQNTSAGYTGLYKSTALGIVRLSIVNWKQFAPQLGVKFFVDGKHSRTMLGFKGVADRPSRNFFEGPFSDIFTSKSDSGSEPHTPAFIASIAALDGGPNDRPEGPNSLSPYELGEINPDGTSVGDKVVSPFHVEMRVPDELFNKISPDSKNDFRADIIDAAPAGTLLFTVWGQAGPGAASEPIGQIYTISNFVASKYADEVLFFRHPHKRWVPPLHHSRNHGYNFEVNMGFTA</sequence>